<dbReference type="InterPro" id="IPR002110">
    <property type="entry name" value="Ankyrin_rpt"/>
</dbReference>
<evidence type="ECO:0000256" key="2">
    <source>
        <dbReference type="ARBA" id="ARBA00023043"/>
    </source>
</evidence>
<reference evidence="5 6" key="1">
    <citation type="submission" date="2018-01" db="EMBL/GenBank/DDBJ databases">
        <title>Genomic Sequence of Chromobacterium MWU13-2610 from wild cranberry bogs within the Cape Cod National Seashore.</title>
        <authorList>
            <person name="O'Hara-Hanley K."/>
            <person name="Soby S."/>
            <person name="Harrison A."/>
        </authorList>
    </citation>
    <scope>NUCLEOTIDE SEQUENCE [LARGE SCALE GENOMIC DNA]</scope>
    <source>
        <strain evidence="5 6">MWU13-2610</strain>
    </source>
</reference>
<evidence type="ECO:0000313" key="5">
    <source>
        <dbReference type="EMBL" id="POA97283.1"/>
    </source>
</evidence>
<dbReference type="SMART" id="SM00248">
    <property type="entry name" value="ANK"/>
    <property type="match status" value="3"/>
</dbReference>
<evidence type="ECO:0000256" key="1">
    <source>
        <dbReference type="ARBA" id="ARBA00022737"/>
    </source>
</evidence>
<evidence type="ECO:0000256" key="3">
    <source>
        <dbReference type="PROSITE-ProRule" id="PRU00023"/>
    </source>
</evidence>
<dbReference type="PROSITE" id="PS50297">
    <property type="entry name" value="ANK_REP_REGION"/>
    <property type="match status" value="1"/>
</dbReference>
<name>A0A2K4MJM7_9NEIS</name>
<dbReference type="EMBL" id="PPTF01000073">
    <property type="protein sequence ID" value="POA97283.1"/>
    <property type="molecule type" value="Genomic_DNA"/>
</dbReference>
<dbReference type="RefSeq" id="WP_103321078.1">
    <property type="nucleotide sequence ID" value="NZ_PPTF01000073.1"/>
</dbReference>
<dbReference type="SUPFAM" id="SSF48403">
    <property type="entry name" value="Ankyrin repeat"/>
    <property type="match status" value="1"/>
</dbReference>
<keyword evidence="1" id="KW-0677">Repeat</keyword>
<evidence type="ECO:0000313" key="6">
    <source>
        <dbReference type="Proteomes" id="UP000236416"/>
    </source>
</evidence>
<keyword evidence="6" id="KW-1185">Reference proteome</keyword>
<dbReference type="Proteomes" id="UP000236416">
    <property type="component" value="Unassembled WGS sequence"/>
</dbReference>
<dbReference type="AlphaFoldDB" id="A0A2K4MJM7"/>
<dbReference type="InterPro" id="IPR036770">
    <property type="entry name" value="Ankyrin_rpt-contain_sf"/>
</dbReference>
<dbReference type="PROSITE" id="PS50088">
    <property type="entry name" value="ANK_REPEAT"/>
    <property type="match status" value="1"/>
</dbReference>
<accession>A0A2K4MJM7</accession>
<feature type="signal peptide" evidence="4">
    <location>
        <begin position="1"/>
        <end position="20"/>
    </location>
</feature>
<organism evidence="5 6">
    <name type="scientific">Chromobacterium sinusclupearum</name>
    <dbReference type="NCBI Taxonomy" id="2077146"/>
    <lineage>
        <taxon>Bacteria</taxon>
        <taxon>Pseudomonadati</taxon>
        <taxon>Pseudomonadota</taxon>
        <taxon>Betaproteobacteria</taxon>
        <taxon>Neisseriales</taxon>
        <taxon>Chromobacteriaceae</taxon>
        <taxon>Chromobacterium</taxon>
    </lineage>
</organism>
<proteinExistence type="predicted"/>
<sequence>MKIQFLLGLGALLLTQHALAACDKDGWRQLLRHADATSVISYVKNQHCDVDQSLDEVSKTPLVYAIDIRNRAAVQALLQAGANPNVDGYDGNTPLFYAVAAKDLNIVQDLITKGADVNAATRTSEITVLMAAVLDSTPTIVRYLVAHGASLSDTDKYGHKPDDYVAKLPMKQQAAIRAALKKN</sequence>
<keyword evidence="2 3" id="KW-0040">ANK repeat</keyword>
<dbReference type="PROSITE" id="PS51257">
    <property type="entry name" value="PROKAR_LIPOPROTEIN"/>
    <property type="match status" value="1"/>
</dbReference>
<dbReference type="PANTHER" id="PTHR24171">
    <property type="entry name" value="ANKYRIN REPEAT DOMAIN-CONTAINING PROTEIN 39-RELATED"/>
    <property type="match status" value="1"/>
</dbReference>
<gene>
    <name evidence="5" type="ORF">C2134_15670</name>
</gene>
<dbReference type="Gene3D" id="1.25.40.20">
    <property type="entry name" value="Ankyrin repeat-containing domain"/>
    <property type="match status" value="1"/>
</dbReference>
<comment type="caution">
    <text evidence="5">The sequence shown here is derived from an EMBL/GenBank/DDBJ whole genome shotgun (WGS) entry which is preliminary data.</text>
</comment>
<dbReference type="Pfam" id="PF12796">
    <property type="entry name" value="Ank_2"/>
    <property type="match status" value="1"/>
</dbReference>
<protein>
    <submittedName>
        <fullName evidence="5">Uncharacterized protein</fullName>
    </submittedName>
</protein>
<feature type="repeat" description="ANK" evidence="3">
    <location>
        <begin position="90"/>
        <end position="122"/>
    </location>
</feature>
<evidence type="ECO:0000256" key="4">
    <source>
        <dbReference type="SAM" id="SignalP"/>
    </source>
</evidence>
<feature type="chain" id="PRO_5014472213" evidence="4">
    <location>
        <begin position="21"/>
        <end position="183"/>
    </location>
</feature>
<keyword evidence="4" id="KW-0732">Signal</keyword>